<sequence length="143" mass="15739">MNALRKFGNTPSGDQETLANFPSQPVLWIINTALLCALIAVQCLISLPAAAESQQYMIDDDHINAPYRSSSMLPNAVTTLYETTLPNFFGPKNNSDPSISISIQQLDDSKDSALMDDERQKSLRPFTGDPLDRKALVIEVPLD</sequence>
<keyword evidence="1" id="KW-0472">Membrane</keyword>
<accession>A0ABV7HIK8</accession>
<dbReference type="RefSeq" id="WP_386722456.1">
    <property type="nucleotide sequence ID" value="NZ_JBHRSZ010000007.1"/>
</dbReference>
<evidence type="ECO:0000313" key="2">
    <source>
        <dbReference type="EMBL" id="MFC3152526.1"/>
    </source>
</evidence>
<proteinExistence type="predicted"/>
<name>A0ABV7HIK8_9GAMM</name>
<dbReference type="EMBL" id="JBHRSZ010000007">
    <property type="protein sequence ID" value="MFC3152526.1"/>
    <property type="molecule type" value="Genomic_DNA"/>
</dbReference>
<keyword evidence="3" id="KW-1185">Reference proteome</keyword>
<reference evidence="3" key="1">
    <citation type="journal article" date="2019" name="Int. J. Syst. Evol. Microbiol.">
        <title>The Global Catalogue of Microorganisms (GCM) 10K type strain sequencing project: providing services to taxonomists for standard genome sequencing and annotation.</title>
        <authorList>
            <consortium name="The Broad Institute Genomics Platform"/>
            <consortium name="The Broad Institute Genome Sequencing Center for Infectious Disease"/>
            <person name="Wu L."/>
            <person name="Ma J."/>
        </authorList>
    </citation>
    <scope>NUCLEOTIDE SEQUENCE [LARGE SCALE GENOMIC DNA]</scope>
    <source>
        <strain evidence="3">KCTC 52438</strain>
    </source>
</reference>
<comment type="caution">
    <text evidence="2">The sequence shown here is derived from an EMBL/GenBank/DDBJ whole genome shotgun (WGS) entry which is preliminary data.</text>
</comment>
<gene>
    <name evidence="2" type="ORF">ACFOEK_15935</name>
</gene>
<keyword evidence="1" id="KW-0812">Transmembrane</keyword>
<feature type="transmembrane region" description="Helical" evidence="1">
    <location>
        <begin position="26"/>
        <end position="47"/>
    </location>
</feature>
<protein>
    <submittedName>
        <fullName evidence="2">Uncharacterized protein</fullName>
    </submittedName>
</protein>
<organism evidence="2 3">
    <name type="scientific">Litoribrevibacter euphylliae</name>
    <dbReference type="NCBI Taxonomy" id="1834034"/>
    <lineage>
        <taxon>Bacteria</taxon>
        <taxon>Pseudomonadati</taxon>
        <taxon>Pseudomonadota</taxon>
        <taxon>Gammaproteobacteria</taxon>
        <taxon>Oceanospirillales</taxon>
        <taxon>Oceanospirillaceae</taxon>
        <taxon>Litoribrevibacter</taxon>
    </lineage>
</organism>
<dbReference type="Proteomes" id="UP001595476">
    <property type="component" value="Unassembled WGS sequence"/>
</dbReference>
<keyword evidence="1" id="KW-1133">Transmembrane helix</keyword>
<evidence type="ECO:0000256" key="1">
    <source>
        <dbReference type="SAM" id="Phobius"/>
    </source>
</evidence>
<evidence type="ECO:0000313" key="3">
    <source>
        <dbReference type="Proteomes" id="UP001595476"/>
    </source>
</evidence>